<dbReference type="SUPFAM" id="SSF51445">
    <property type="entry name" value="(Trans)glycosidases"/>
    <property type="match status" value="1"/>
</dbReference>
<name>A0A3N4PTY3_9BACT</name>
<evidence type="ECO:0000313" key="14">
    <source>
        <dbReference type="Proteomes" id="UP000278351"/>
    </source>
</evidence>
<dbReference type="RefSeq" id="WP_123844524.1">
    <property type="nucleotide sequence ID" value="NZ_RPDH01000001.1"/>
</dbReference>
<gene>
    <name evidence="13" type="ORF">EGT74_00705</name>
</gene>
<evidence type="ECO:0000256" key="5">
    <source>
        <dbReference type="ARBA" id="ARBA00020295"/>
    </source>
</evidence>
<dbReference type="InterPro" id="IPR003385">
    <property type="entry name" value="Glyco_hydro_77"/>
</dbReference>
<dbReference type="Proteomes" id="UP000278351">
    <property type="component" value="Unassembled WGS sequence"/>
</dbReference>
<evidence type="ECO:0000256" key="8">
    <source>
        <dbReference type="ARBA" id="ARBA00022679"/>
    </source>
</evidence>
<dbReference type="InterPro" id="IPR002044">
    <property type="entry name" value="CBM20"/>
</dbReference>
<dbReference type="GO" id="GO:0004134">
    <property type="term" value="F:4-alpha-glucanotransferase activity"/>
    <property type="evidence" value="ECO:0007669"/>
    <property type="project" value="UniProtKB-EC"/>
</dbReference>
<accession>A0A3N4PTY3</accession>
<dbReference type="PANTHER" id="PTHR32518">
    <property type="match status" value="1"/>
</dbReference>
<dbReference type="Pfam" id="PF02446">
    <property type="entry name" value="Glyco_hydro_77"/>
    <property type="match status" value="1"/>
</dbReference>
<comment type="subcellular location">
    <subcellularLocation>
        <location evidence="2">Cytoplasm</location>
    </subcellularLocation>
</comment>
<dbReference type="Pfam" id="PF00686">
    <property type="entry name" value="CBM_20"/>
    <property type="match status" value="1"/>
</dbReference>
<protein>
    <recommendedName>
        <fullName evidence="5">4-alpha-glucanotransferase</fullName>
        <ecNumber evidence="4">2.4.1.25</ecNumber>
    </recommendedName>
    <alternativeName>
        <fullName evidence="10">Amylomaltase</fullName>
    </alternativeName>
    <alternativeName>
        <fullName evidence="11">Disproportionating enzyme</fullName>
    </alternativeName>
</protein>
<dbReference type="GO" id="GO:0005975">
    <property type="term" value="P:carbohydrate metabolic process"/>
    <property type="evidence" value="ECO:0007669"/>
    <property type="project" value="InterPro"/>
</dbReference>
<proteinExistence type="inferred from homology"/>
<dbReference type="Gene3D" id="3.20.20.80">
    <property type="entry name" value="Glycosidases"/>
    <property type="match status" value="3"/>
</dbReference>
<evidence type="ECO:0000256" key="6">
    <source>
        <dbReference type="ARBA" id="ARBA00022490"/>
    </source>
</evidence>
<evidence type="ECO:0000256" key="1">
    <source>
        <dbReference type="ARBA" id="ARBA00000439"/>
    </source>
</evidence>
<dbReference type="SMART" id="SM01065">
    <property type="entry name" value="CBM_2"/>
    <property type="match status" value="1"/>
</dbReference>
<evidence type="ECO:0000256" key="7">
    <source>
        <dbReference type="ARBA" id="ARBA00022676"/>
    </source>
</evidence>
<feature type="domain" description="CBM20" evidence="12">
    <location>
        <begin position="113"/>
        <end position="210"/>
    </location>
</feature>
<evidence type="ECO:0000313" key="13">
    <source>
        <dbReference type="EMBL" id="RPE12112.1"/>
    </source>
</evidence>
<reference evidence="13 14" key="1">
    <citation type="submission" date="2018-11" db="EMBL/GenBank/DDBJ databases">
        <title>Chitinophaga lutea sp.nov., isolate from arsenic contaminated soil.</title>
        <authorList>
            <person name="Zong Y."/>
        </authorList>
    </citation>
    <scope>NUCLEOTIDE SEQUENCE [LARGE SCALE GENOMIC DNA]</scope>
    <source>
        <strain evidence="13 14">ZY74</strain>
    </source>
</reference>
<dbReference type="EMBL" id="RPDH01000001">
    <property type="protein sequence ID" value="RPE12112.1"/>
    <property type="molecule type" value="Genomic_DNA"/>
</dbReference>
<dbReference type="AlphaFoldDB" id="A0A3N4PTY3"/>
<comment type="caution">
    <text evidence="13">The sequence shown here is derived from an EMBL/GenBank/DDBJ whole genome shotgun (WGS) entry which is preliminary data.</text>
</comment>
<keyword evidence="14" id="KW-1185">Reference proteome</keyword>
<evidence type="ECO:0000256" key="4">
    <source>
        <dbReference type="ARBA" id="ARBA00012560"/>
    </source>
</evidence>
<comment type="similarity">
    <text evidence="3">Belongs to the disproportionating enzyme family.</text>
</comment>
<evidence type="ECO:0000256" key="2">
    <source>
        <dbReference type="ARBA" id="ARBA00004496"/>
    </source>
</evidence>
<keyword evidence="7" id="KW-0328">Glycosyltransferase</keyword>
<keyword evidence="8 13" id="KW-0808">Transferase</keyword>
<sequence>MTLRFYVQYASAWGEQLYLSYTCGDAVSILPMAYLDANTWWVELEMEAPAVLHYHYLLNGLAGKNEKRISITNNDDLTVRDEWVHPGAVENVWLTAPFRMAQPGAEDAQADNISQRSTGNCHFKVRSPLSQGPLWLMGNIPALGNWNETKAVQLQCGNDGYFGVSLQIPAGSHIEYKYFRAGRYEAGENRRVITGTHTIVQDGFTRFYDQPPKGAGVAVPLFSLRSERSCGVGEFADIRLLADWAAQTGLRMIQLLPVNDTTVNYSWTDSYPYAVISAFALHPVYAHLPAVEEAIAKSKGAFGSAAHTAANTPVDILLNAGYAATQSRLNAAALLDYEAVIQYKMQCLRLLHREHVPDAAFHAWAAANEYWLQPYASFCCKRDNEENASFYYFVQYQLHCQLSEAVAYARSKGVAIKGDLPIGVSLQSADVAAFPGLFHTGLQAGAPPDEFAERGQNWGFPTYNWPAMEAEGYAWWRQRLRHMAQYFSAYRIDHILGFFRIWQIPRHAKDGILGYFEPALPLTKDELQQWGIPFSRERYCEPYITDAVLYRLFGAQAVTVKAVCLEPSGGGHYRLLEGFRTQTGVLDAELEPSVTEGLLCLITNVLLIESSPGSYHPRFHLHRTSSFEALDTDVQQRLQKLAEHFFYFRHNELWELEALRKLPVLQQATDMLVCGEDLGMVPHSVPGVMRQLGILSLEVEHMPKHPGRRPADAPYLSVITPSTHDMPTLREWRPADGRQVLAAQLQSQAMWCIPLLQDWLSLDASLPQLPPEQERINNPAVMPWYWRYRMPLTLEALCGADRLNTLIGKLIKESGR</sequence>
<comment type="catalytic activity">
    <reaction evidence="1">
        <text>Transfers a segment of a (1-&gt;4)-alpha-D-glucan to a new position in an acceptor, which may be glucose or a (1-&gt;4)-alpha-D-glucan.</text>
        <dbReference type="EC" id="2.4.1.25"/>
    </reaction>
</comment>
<dbReference type="EC" id="2.4.1.25" evidence="4"/>
<dbReference type="InterPro" id="IPR013783">
    <property type="entry name" value="Ig-like_fold"/>
</dbReference>
<dbReference type="SUPFAM" id="SSF49452">
    <property type="entry name" value="Starch-binding domain-like"/>
    <property type="match status" value="1"/>
</dbReference>
<dbReference type="GO" id="GO:0005737">
    <property type="term" value="C:cytoplasm"/>
    <property type="evidence" value="ECO:0007669"/>
    <property type="project" value="UniProtKB-SubCell"/>
</dbReference>
<dbReference type="InterPro" id="IPR013784">
    <property type="entry name" value="Carb-bd-like_fold"/>
</dbReference>
<dbReference type="GO" id="GO:2001070">
    <property type="term" value="F:starch binding"/>
    <property type="evidence" value="ECO:0007669"/>
    <property type="project" value="InterPro"/>
</dbReference>
<evidence type="ECO:0000256" key="9">
    <source>
        <dbReference type="ARBA" id="ARBA00023277"/>
    </source>
</evidence>
<dbReference type="PROSITE" id="PS51166">
    <property type="entry name" value="CBM20"/>
    <property type="match status" value="1"/>
</dbReference>
<evidence type="ECO:0000259" key="12">
    <source>
        <dbReference type="PROSITE" id="PS51166"/>
    </source>
</evidence>
<dbReference type="OrthoDB" id="9811841at2"/>
<evidence type="ECO:0000256" key="11">
    <source>
        <dbReference type="ARBA" id="ARBA00031501"/>
    </source>
</evidence>
<organism evidence="13 14">
    <name type="scientific">Chitinophaga lutea</name>
    <dbReference type="NCBI Taxonomy" id="2488634"/>
    <lineage>
        <taxon>Bacteria</taxon>
        <taxon>Pseudomonadati</taxon>
        <taxon>Bacteroidota</taxon>
        <taxon>Chitinophagia</taxon>
        <taxon>Chitinophagales</taxon>
        <taxon>Chitinophagaceae</taxon>
        <taxon>Chitinophaga</taxon>
    </lineage>
</organism>
<evidence type="ECO:0000256" key="10">
    <source>
        <dbReference type="ARBA" id="ARBA00031423"/>
    </source>
</evidence>
<keyword evidence="6" id="KW-0963">Cytoplasm</keyword>
<evidence type="ECO:0000256" key="3">
    <source>
        <dbReference type="ARBA" id="ARBA00005684"/>
    </source>
</evidence>
<dbReference type="InterPro" id="IPR017853">
    <property type="entry name" value="GH"/>
</dbReference>
<dbReference type="Gene3D" id="2.60.40.10">
    <property type="entry name" value="Immunoglobulins"/>
    <property type="match status" value="1"/>
</dbReference>
<keyword evidence="9" id="KW-0119">Carbohydrate metabolism</keyword>
<dbReference type="PANTHER" id="PTHR32518:SF3">
    <property type="entry name" value="4-ALPHA-GLUCANOTRANSFERASE"/>
    <property type="match status" value="1"/>
</dbReference>